<reference evidence="2" key="1">
    <citation type="submission" date="2012-07" db="EMBL/GenBank/DDBJ databases">
        <title>Genome variability drives Emilianias global distribution.</title>
        <authorList>
            <consortium name="DOE Joint Genome Institute"/>
            <person name="Read B."/>
            <person name="Kegel J."/>
            <person name="Klute M."/>
            <person name="Kuo A."/>
            <person name="Lefebvre S.C."/>
            <person name="Maumus F."/>
            <person name="Mayer C."/>
            <person name="Miller J."/>
            <person name="Allen A."/>
            <person name="Bidle K."/>
            <person name="Borodovsky M."/>
            <person name="Bowler C."/>
            <person name="Brownlee C."/>
            <person name="Claverie J.-M."/>
            <person name="Cock M."/>
            <person name="De Vargas C."/>
            <person name="Elias M."/>
            <person name="Frickenhaus S."/>
            <person name="Gladyshev V.N."/>
            <person name="Gonzalez K."/>
            <person name="Guda C."/>
            <person name="Hadaegh A."/>
            <person name="Herman E."/>
            <person name="Iglesias-Rodriguez D."/>
            <person name="Jones B."/>
            <person name="Lawson T."/>
            <person name="Leese F."/>
            <person name="Lin Y.-C."/>
            <person name="Lindquist E."/>
            <person name="Lobanov A."/>
            <person name="Lucas S."/>
            <person name="Malik S.-H.B."/>
            <person name="Marsh M.E."/>
            <person name="Mock T."/>
            <person name="Monier A."/>
            <person name="Moreau H."/>
            <person name="Mueller-Roeber B."/>
            <person name="Napier J."/>
            <person name="Ogata H."/>
            <person name="Parker M."/>
            <person name="Probert I."/>
            <person name="Quesneville H."/>
            <person name="Raines C."/>
            <person name="Rensing S."/>
            <person name="Riano-Pachon D.M."/>
            <person name="Richier S."/>
            <person name="Rokitta S."/>
            <person name="Salamov A."/>
            <person name="Sarno A.F."/>
            <person name="Schmutz J."/>
            <person name="Schroeder D."/>
            <person name="Shiraiwa Y."/>
            <person name="Soanes D.M."/>
            <person name="Valentin K."/>
            <person name="Van Der Giezen M."/>
            <person name="Van Der Peer Y."/>
            <person name="Vardi A."/>
            <person name="Verret F."/>
            <person name="Von Dassow P."/>
            <person name="Wheeler G."/>
            <person name="Williams B."/>
            <person name="Wilson W."/>
            <person name="Wolfe G."/>
            <person name="Wurch L.L."/>
            <person name="Young J."/>
            <person name="Dacks J.B."/>
            <person name="Delwiche C.F."/>
            <person name="Dyhrman S."/>
            <person name="Glockner G."/>
            <person name="John U."/>
            <person name="Richards T."/>
            <person name="Worden A.Z."/>
            <person name="Zhang X."/>
            <person name="Grigoriev I.V."/>
        </authorList>
    </citation>
    <scope>NUCLEOTIDE SEQUENCE</scope>
    <source>
        <strain evidence="2">CCMP1516</strain>
    </source>
</reference>
<accession>R1DVA4</accession>
<sequence>MLHAARRGAARLRLLRGDALLAGLLAALGPLASGSDDAARLGETCAEAARLWAEAGATLG</sequence>
<dbReference type="RefSeq" id="XP_005765118.1">
    <property type="nucleotide sequence ID" value="XM_005765061.1"/>
</dbReference>
<evidence type="ECO:0000313" key="2">
    <source>
        <dbReference type="EMBL" id="EOD12689.1"/>
    </source>
</evidence>
<evidence type="ECO:0000256" key="1">
    <source>
        <dbReference type="SAM" id="SignalP"/>
    </source>
</evidence>
<dbReference type="AlphaFoldDB" id="R1DVA4"/>
<protein>
    <submittedName>
        <fullName evidence="2">Uncharacterized protein</fullName>
    </submittedName>
</protein>
<dbReference type="GeneID" id="17258788"/>
<dbReference type="EMBL" id="KB867716">
    <property type="protein sequence ID" value="EOD12689.1"/>
    <property type="molecule type" value="Genomic_DNA"/>
</dbReference>
<dbReference type="KEGG" id="ehx:EMIHUDRAFT_357310"/>
<organism evidence="2">
    <name type="scientific">Emiliania huxleyi</name>
    <name type="common">Coccolithophore</name>
    <name type="synonym">Pontosphaera huxleyi</name>
    <dbReference type="NCBI Taxonomy" id="2903"/>
    <lineage>
        <taxon>Eukaryota</taxon>
        <taxon>Haptista</taxon>
        <taxon>Haptophyta</taxon>
        <taxon>Prymnesiophyceae</taxon>
        <taxon>Isochrysidales</taxon>
        <taxon>Noelaerhabdaceae</taxon>
        <taxon>Emiliania</taxon>
    </lineage>
</organism>
<feature type="chain" id="PRO_5009974858" evidence="1">
    <location>
        <begin position="35"/>
        <end position="60"/>
    </location>
</feature>
<feature type="signal peptide" evidence="1">
    <location>
        <begin position="1"/>
        <end position="34"/>
    </location>
</feature>
<dbReference type="HOGENOM" id="CLU_2968195_0_0_1"/>
<name>R1DVA4_EMIHU</name>
<proteinExistence type="predicted"/>
<gene>
    <name evidence="2" type="ORF">EMIHUDRAFT_357310</name>
</gene>
<keyword evidence="1" id="KW-0732">Signal</keyword>
<feature type="non-terminal residue" evidence="2">
    <location>
        <position position="60"/>
    </location>
</feature>